<evidence type="ECO:0000256" key="2">
    <source>
        <dbReference type="SAM" id="Phobius"/>
    </source>
</evidence>
<keyword evidence="4" id="KW-1185">Reference proteome</keyword>
<dbReference type="EMBL" id="JBHSPU010000026">
    <property type="protein sequence ID" value="MFC5917340.1"/>
    <property type="molecule type" value="Genomic_DNA"/>
</dbReference>
<evidence type="ECO:0000256" key="1">
    <source>
        <dbReference type="SAM" id="MobiDB-lite"/>
    </source>
</evidence>
<keyword evidence="2" id="KW-0812">Transmembrane</keyword>
<name>A0ABW1GR69_9ACTN</name>
<protein>
    <submittedName>
        <fullName evidence="3">Uncharacterized protein</fullName>
    </submittedName>
</protein>
<feature type="region of interest" description="Disordered" evidence="1">
    <location>
        <begin position="1"/>
        <end position="46"/>
    </location>
</feature>
<keyword evidence="2" id="KW-0472">Membrane</keyword>
<dbReference type="RefSeq" id="WP_386420867.1">
    <property type="nucleotide sequence ID" value="NZ_JBHSPU010000026.1"/>
</dbReference>
<keyword evidence="2" id="KW-1133">Transmembrane helix</keyword>
<accession>A0ABW1GR69</accession>
<gene>
    <name evidence="3" type="ORF">ACFP1B_28510</name>
</gene>
<evidence type="ECO:0000313" key="3">
    <source>
        <dbReference type="EMBL" id="MFC5917340.1"/>
    </source>
</evidence>
<sequence>MTEQTTDGPAETGPAETGPAGTGPVPQMPEHLPAPAPDPAPSPKPPRRVLRAVARWTVAAVVLGGLGAGTAFGITSMERTDVPGLATGSDGRWDYPELSLPALPAGSPRPYSDGNVAEIHHADLRRLLLPAPVGATVDKKLDGGWVSTEQYLSEYAKDSRSDVAQTLMDAAPRHVAARGWTMPDGTSTRIYLVQFNSTAFAQHFMDSTSGSGSGVPLVGAPETVLDEGWSGAGKVPGTSSYVYDEVKPYGGARVRQGYVVAGDTLALVVQSREGKESTPGVPFHQTVILQNQLLG</sequence>
<comment type="caution">
    <text evidence="3">The sequence shown here is derived from an EMBL/GenBank/DDBJ whole genome shotgun (WGS) entry which is preliminary data.</text>
</comment>
<feature type="compositionally biased region" description="Low complexity" evidence="1">
    <location>
        <begin position="8"/>
        <end position="24"/>
    </location>
</feature>
<dbReference type="Proteomes" id="UP001596200">
    <property type="component" value="Unassembled WGS sequence"/>
</dbReference>
<organism evidence="3 4">
    <name type="scientific">Streptomyces pulveraceus</name>
    <dbReference type="NCBI Taxonomy" id="68258"/>
    <lineage>
        <taxon>Bacteria</taxon>
        <taxon>Bacillati</taxon>
        <taxon>Actinomycetota</taxon>
        <taxon>Actinomycetes</taxon>
        <taxon>Kitasatosporales</taxon>
        <taxon>Streptomycetaceae</taxon>
        <taxon>Streptomyces</taxon>
    </lineage>
</organism>
<feature type="transmembrane region" description="Helical" evidence="2">
    <location>
        <begin position="53"/>
        <end position="74"/>
    </location>
</feature>
<reference evidence="4" key="1">
    <citation type="journal article" date="2019" name="Int. J. Syst. Evol. Microbiol.">
        <title>The Global Catalogue of Microorganisms (GCM) 10K type strain sequencing project: providing services to taxonomists for standard genome sequencing and annotation.</title>
        <authorList>
            <consortium name="The Broad Institute Genomics Platform"/>
            <consortium name="The Broad Institute Genome Sequencing Center for Infectious Disease"/>
            <person name="Wu L."/>
            <person name="Ma J."/>
        </authorList>
    </citation>
    <scope>NUCLEOTIDE SEQUENCE [LARGE SCALE GENOMIC DNA]</scope>
    <source>
        <strain evidence="4">JCM 4147</strain>
    </source>
</reference>
<feature type="compositionally biased region" description="Pro residues" evidence="1">
    <location>
        <begin position="32"/>
        <end position="44"/>
    </location>
</feature>
<proteinExistence type="predicted"/>
<evidence type="ECO:0000313" key="4">
    <source>
        <dbReference type="Proteomes" id="UP001596200"/>
    </source>
</evidence>